<feature type="region of interest" description="Disordered" evidence="8">
    <location>
        <begin position="19"/>
        <end position="39"/>
    </location>
</feature>
<organism evidence="10 11">
    <name type="scientific">Raphidocelis subcapitata</name>
    <dbReference type="NCBI Taxonomy" id="307507"/>
    <lineage>
        <taxon>Eukaryota</taxon>
        <taxon>Viridiplantae</taxon>
        <taxon>Chlorophyta</taxon>
        <taxon>core chlorophytes</taxon>
        <taxon>Chlorophyceae</taxon>
        <taxon>CS clade</taxon>
        <taxon>Sphaeropleales</taxon>
        <taxon>Selenastraceae</taxon>
        <taxon>Raphidocelis</taxon>
    </lineage>
</organism>
<dbReference type="PROSITE" id="PS00107">
    <property type="entry name" value="PROTEIN_KINASE_ATP"/>
    <property type="match status" value="1"/>
</dbReference>
<dbReference type="Pfam" id="PF00069">
    <property type="entry name" value="Pkinase"/>
    <property type="match status" value="1"/>
</dbReference>
<dbReference type="InParanoid" id="A0A2V0NJZ3"/>
<evidence type="ECO:0000256" key="7">
    <source>
        <dbReference type="RuleBase" id="RU000304"/>
    </source>
</evidence>
<dbReference type="SMART" id="SM00220">
    <property type="entry name" value="S_TKc"/>
    <property type="match status" value="1"/>
</dbReference>
<comment type="similarity">
    <text evidence="7">Belongs to the protein kinase superfamily.</text>
</comment>
<proteinExistence type="inferred from homology"/>
<dbReference type="PROSITE" id="PS50011">
    <property type="entry name" value="PROTEIN_KINASE_DOM"/>
    <property type="match status" value="1"/>
</dbReference>
<dbReference type="InterPro" id="IPR008271">
    <property type="entry name" value="Ser/Thr_kinase_AS"/>
</dbReference>
<evidence type="ECO:0000256" key="2">
    <source>
        <dbReference type="ARBA" id="ARBA00022679"/>
    </source>
</evidence>
<dbReference type="SUPFAM" id="SSF56112">
    <property type="entry name" value="Protein kinase-like (PK-like)"/>
    <property type="match status" value="1"/>
</dbReference>
<dbReference type="Proteomes" id="UP000247498">
    <property type="component" value="Unassembled WGS sequence"/>
</dbReference>
<dbReference type="PANTHER" id="PTHR24349">
    <property type="entry name" value="SERINE/THREONINE-PROTEIN KINASE"/>
    <property type="match status" value="1"/>
</dbReference>
<dbReference type="AlphaFoldDB" id="A0A2V0NJZ3"/>
<keyword evidence="11" id="KW-1185">Reference proteome</keyword>
<feature type="compositionally biased region" description="Low complexity" evidence="8">
    <location>
        <begin position="25"/>
        <end position="39"/>
    </location>
</feature>
<dbReference type="InterPro" id="IPR017441">
    <property type="entry name" value="Protein_kinase_ATP_BS"/>
</dbReference>
<accession>A0A2V0NJZ3</accession>
<keyword evidence="4" id="KW-0418">Kinase</keyword>
<keyword evidence="2" id="KW-0808">Transferase</keyword>
<evidence type="ECO:0000256" key="1">
    <source>
        <dbReference type="ARBA" id="ARBA00022527"/>
    </source>
</evidence>
<dbReference type="OrthoDB" id="538979at2759"/>
<evidence type="ECO:0000256" key="5">
    <source>
        <dbReference type="ARBA" id="ARBA00022840"/>
    </source>
</evidence>
<evidence type="ECO:0000256" key="4">
    <source>
        <dbReference type="ARBA" id="ARBA00022777"/>
    </source>
</evidence>
<dbReference type="EMBL" id="BDRX01000001">
    <property type="protein sequence ID" value="GBF87584.1"/>
    <property type="molecule type" value="Genomic_DNA"/>
</dbReference>
<evidence type="ECO:0000256" key="6">
    <source>
        <dbReference type="PROSITE-ProRule" id="PRU10141"/>
    </source>
</evidence>
<gene>
    <name evidence="10" type="ORF">Rsub_00295</name>
</gene>
<keyword evidence="1 7" id="KW-0723">Serine/threonine-protein kinase</keyword>
<name>A0A2V0NJZ3_9CHLO</name>
<feature type="binding site" evidence="6">
    <location>
        <position position="152"/>
    </location>
    <ligand>
        <name>ATP</name>
        <dbReference type="ChEBI" id="CHEBI:30616"/>
    </ligand>
</feature>
<dbReference type="InterPro" id="IPR050205">
    <property type="entry name" value="CDPK_Ser/Thr_kinases"/>
</dbReference>
<evidence type="ECO:0000313" key="10">
    <source>
        <dbReference type="EMBL" id="GBF87584.1"/>
    </source>
</evidence>
<dbReference type="PROSITE" id="PS00108">
    <property type="entry name" value="PROTEIN_KINASE_ST"/>
    <property type="match status" value="1"/>
</dbReference>
<dbReference type="Gene3D" id="1.10.510.10">
    <property type="entry name" value="Transferase(Phosphotransferase) domain 1"/>
    <property type="match status" value="1"/>
</dbReference>
<keyword evidence="3 6" id="KW-0547">Nucleotide-binding</keyword>
<evidence type="ECO:0000256" key="8">
    <source>
        <dbReference type="SAM" id="MobiDB-lite"/>
    </source>
</evidence>
<sequence>MSHVGVLCGAIGRAAAAVRPRATSRPATTQPRLAAAPRPARRPAVAAAAAAARATLAEAPSAAAAAGALAPAAAAAARATVAAASLSLLARVAAAPAAPAALAAAPQLAFGPLYRPERFDEVYSCGEVLGTGTYGTVRTCTHTASGEQYAVKVLARRRNRLDRTPMIETEVSMAARVAHCPAVARTLGVHADDYSVYIIQELLPGGSLQGLLDAQGTLTEDEARAALRGVLTAIAACHGEGICYGDVKPANVMLASLFPSVSFLAAGDPDAPKGELDVRLIDFGCAQACPDECSLEGLSGTPVYMAPEVARGGAYGPASDLWGIGIMMHQMLTGCFPYSWGAPGALGAVATATVLADAAAGAAHVGAAAEGLSEAARDLMRALLEADPHKRVAAAEALAHPWFAAASD</sequence>
<feature type="domain" description="Protein kinase" evidence="9">
    <location>
        <begin position="123"/>
        <end position="403"/>
    </location>
</feature>
<dbReference type="InterPro" id="IPR000719">
    <property type="entry name" value="Prot_kinase_dom"/>
</dbReference>
<dbReference type="GO" id="GO:0004674">
    <property type="term" value="F:protein serine/threonine kinase activity"/>
    <property type="evidence" value="ECO:0007669"/>
    <property type="project" value="UniProtKB-KW"/>
</dbReference>
<dbReference type="InterPro" id="IPR011009">
    <property type="entry name" value="Kinase-like_dom_sf"/>
</dbReference>
<dbReference type="STRING" id="307507.A0A2V0NJZ3"/>
<evidence type="ECO:0000313" key="11">
    <source>
        <dbReference type="Proteomes" id="UP000247498"/>
    </source>
</evidence>
<dbReference type="GO" id="GO:0005524">
    <property type="term" value="F:ATP binding"/>
    <property type="evidence" value="ECO:0007669"/>
    <property type="project" value="UniProtKB-UniRule"/>
</dbReference>
<protein>
    <recommendedName>
        <fullName evidence="9">Protein kinase domain-containing protein</fullName>
    </recommendedName>
</protein>
<evidence type="ECO:0000256" key="3">
    <source>
        <dbReference type="ARBA" id="ARBA00022741"/>
    </source>
</evidence>
<evidence type="ECO:0000259" key="9">
    <source>
        <dbReference type="PROSITE" id="PS50011"/>
    </source>
</evidence>
<keyword evidence="5 6" id="KW-0067">ATP-binding</keyword>
<reference evidence="10 11" key="1">
    <citation type="journal article" date="2018" name="Sci. Rep.">
        <title>Raphidocelis subcapitata (=Pseudokirchneriella subcapitata) provides an insight into genome evolution and environmental adaptations in the Sphaeropleales.</title>
        <authorList>
            <person name="Suzuki S."/>
            <person name="Yamaguchi H."/>
            <person name="Nakajima N."/>
            <person name="Kawachi M."/>
        </authorList>
    </citation>
    <scope>NUCLEOTIDE SEQUENCE [LARGE SCALE GENOMIC DNA]</scope>
    <source>
        <strain evidence="10 11">NIES-35</strain>
    </source>
</reference>
<comment type="caution">
    <text evidence="10">The sequence shown here is derived from an EMBL/GenBank/DDBJ whole genome shotgun (WGS) entry which is preliminary data.</text>
</comment>